<keyword evidence="1" id="KW-0378">Hydrolase</keyword>
<dbReference type="Pfam" id="PF00326">
    <property type="entry name" value="Peptidase_S9"/>
    <property type="match status" value="1"/>
</dbReference>
<evidence type="ECO:0000256" key="1">
    <source>
        <dbReference type="ARBA" id="ARBA00022801"/>
    </source>
</evidence>
<evidence type="ECO:0000259" key="3">
    <source>
        <dbReference type="Pfam" id="PF00326"/>
    </source>
</evidence>
<dbReference type="Gene3D" id="3.40.50.1820">
    <property type="entry name" value="alpha/beta hydrolase"/>
    <property type="match status" value="1"/>
</dbReference>
<evidence type="ECO:0000256" key="2">
    <source>
        <dbReference type="SAM" id="SignalP"/>
    </source>
</evidence>
<feature type="signal peptide" evidence="2">
    <location>
        <begin position="1"/>
        <end position="25"/>
    </location>
</feature>
<evidence type="ECO:0000313" key="4">
    <source>
        <dbReference type="EMBL" id="GHD27325.1"/>
    </source>
</evidence>
<dbReference type="InterPro" id="IPR011042">
    <property type="entry name" value="6-blade_b-propeller_TolB-like"/>
</dbReference>
<dbReference type="Gene3D" id="2.120.10.30">
    <property type="entry name" value="TolB, C-terminal domain"/>
    <property type="match status" value="1"/>
</dbReference>
<dbReference type="GO" id="GO:0004252">
    <property type="term" value="F:serine-type endopeptidase activity"/>
    <property type="evidence" value="ECO:0007669"/>
    <property type="project" value="TreeGrafter"/>
</dbReference>
<organism evidence="4 5">
    <name type="scientific">Parahalioglobus pacificus</name>
    <dbReference type="NCBI Taxonomy" id="930806"/>
    <lineage>
        <taxon>Bacteria</taxon>
        <taxon>Pseudomonadati</taxon>
        <taxon>Pseudomonadota</taxon>
        <taxon>Gammaproteobacteria</taxon>
        <taxon>Cellvibrionales</taxon>
        <taxon>Halieaceae</taxon>
        <taxon>Parahalioglobus</taxon>
    </lineage>
</organism>
<keyword evidence="5" id="KW-1185">Reference proteome</keyword>
<dbReference type="RefSeq" id="WP_189474913.1">
    <property type="nucleotide sequence ID" value="NZ_BMYM01000001.1"/>
</dbReference>
<protein>
    <submittedName>
        <fullName evidence="4">Peptidase S9</fullName>
    </submittedName>
</protein>
<feature type="chain" id="PRO_5037964723" evidence="2">
    <location>
        <begin position="26"/>
        <end position="682"/>
    </location>
</feature>
<dbReference type="PROSITE" id="PS51257">
    <property type="entry name" value="PROKAR_LIPOPROTEIN"/>
    <property type="match status" value="1"/>
</dbReference>
<dbReference type="PANTHER" id="PTHR42776">
    <property type="entry name" value="SERINE PEPTIDASE S9 FAMILY MEMBER"/>
    <property type="match status" value="1"/>
</dbReference>
<dbReference type="Proteomes" id="UP000644693">
    <property type="component" value="Unassembled WGS sequence"/>
</dbReference>
<dbReference type="GO" id="GO:0006508">
    <property type="term" value="P:proteolysis"/>
    <property type="evidence" value="ECO:0007669"/>
    <property type="project" value="InterPro"/>
</dbReference>
<proteinExistence type="predicted"/>
<comment type="caution">
    <text evidence="4">The sequence shown here is derived from an EMBL/GenBank/DDBJ whole genome shotgun (WGS) entry which is preliminary data.</text>
</comment>
<dbReference type="InterPro" id="IPR029058">
    <property type="entry name" value="AB_hydrolase_fold"/>
</dbReference>
<dbReference type="PANTHER" id="PTHR42776:SF27">
    <property type="entry name" value="DIPEPTIDYL PEPTIDASE FAMILY MEMBER 6"/>
    <property type="match status" value="1"/>
</dbReference>
<dbReference type="SUPFAM" id="SSF53474">
    <property type="entry name" value="alpha/beta-Hydrolases"/>
    <property type="match status" value="1"/>
</dbReference>
<accession>A0A919CHY8</accession>
<gene>
    <name evidence="4" type="ORF">GCM10007053_05430</name>
</gene>
<reference evidence="4" key="1">
    <citation type="journal article" date="2014" name="Int. J. Syst. Evol. Microbiol.">
        <title>Complete genome sequence of Corynebacterium casei LMG S-19264T (=DSM 44701T), isolated from a smear-ripened cheese.</title>
        <authorList>
            <consortium name="US DOE Joint Genome Institute (JGI-PGF)"/>
            <person name="Walter F."/>
            <person name="Albersmeier A."/>
            <person name="Kalinowski J."/>
            <person name="Ruckert C."/>
        </authorList>
    </citation>
    <scope>NUCLEOTIDE SEQUENCE</scope>
    <source>
        <strain evidence="4">KCTC 23430</strain>
    </source>
</reference>
<dbReference type="AlphaFoldDB" id="A0A919CHY8"/>
<dbReference type="EMBL" id="BMYM01000001">
    <property type="protein sequence ID" value="GHD27325.1"/>
    <property type="molecule type" value="Genomic_DNA"/>
</dbReference>
<sequence>MLNQRSALAGLIAAIAILVAACTSAPPEQEIATTPEIELIDRQILFGNPTRFQGRLSPNGEMMSFRAPLDGVMNIWVAPAGDINAARPVTRNTGRGVPSHFWALDSESVLYIEDQNGDENFHLYRINLATNQIKDLTPYPGVRAEVIAQSEDHPGVVIVGMNDRDQRWHDIYRVDLQSGKRELLLQNEGFSAVYVDNDLQVRLAQEQTESGGANLYTREGEDWEPLMEIAAEDYYTTGIVGFGADNNSFYALDSRGRDTGALVRINIETGEANTLAMSDNADISDALIHPRTHELIAVAATIHQRQWEVQDGRYIRDFQILQDAAGGDVDILSTTLDGEKWTVYVGASDAAARYAVYDRDTQTLTDLFTTYEDLEGLPLAAKRNVFIESRDGKNLVSYLTLPLGTDPDGNGRPEQPVPMVLLVHGGPWARDGAGYSPTVQWLANRGYAVLQVNFRGSTGFGKAFTNAGNLEWAGKMHDDLIDAVEWATKRRITRKSQVAIMGGSYGGYATLVGLTFTPDTFACGVDIVGPSNLNTLLASIPPYWEGFRRTLIAAVGDPETPEGAALLNERSPINYVDAISKPLLIGQGANDPRVKQAESDQIVEAMQGKGIPVTYVLFPDEGHGFQKPENNMAFNAITESFLAQCLGGRSQPIGNAFTASSLKVMAGSGEVPGVSEALLGSQ</sequence>
<evidence type="ECO:0000313" key="5">
    <source>
        <dbReference type="Proteomes" id="UP000644693"/>
    </source>
</evidence>
<feature type="domain" description="Peptidase S9 prolyl oligopeptidase catalytic" evidence="3">
    <location>
        <begin position="436"/>
        <end position="648"/>
    </location>
</feature>
<reference evidence="4" key="2">
    <citation type="submission" date="2020-09" db="EMBL/GenBank/DDBJ databases">
        <authorList>
            <person name="Sun Q."/>
            <person name="Kim S."/>
        </authorList>
    </citation>
    <scope>NUCLEOTIDE SEQUENCE</scope>
    <source>
        <strain evidence="4">KCTC 23430</strain>
    </source>
</reference>
<name>A0A919CHY8_9GAMM</name>
<dbReference type="InterPro" id="IPR001375">
    <property type="entry name" value="Peptidase_S9_cat"/>
</dbReference>
<keyword evidence="2" id="KW-0732">Signal</keyword>
<dbReference type="SUPFAM" id="SSF82171">
    <property type="entry name" value="DPP6 N-terminal domain-like"/>
    <property type="match status" value="1"/>
</dbReference>